<reference evidence="11" key="2">
    <citation type="submission" date="2020-11" db="EMBL/GenBank/DDBJ databases">
        <authorList>
            <person name="McCartney M.A."/>
            <person name="Auch B."/>
            <person name="Kono T."/>
            <person name="Mallez S."/>
            <person name="Becker A."/>
            <person name="Gohl D.M."/>
            <person name="Silverstein K.A.T."/>
            <person name="Koren S."/>
            <person name="Bechman K.B."/>
            <person name="Herman A."/>
            <person name="Abrahante J.E."/>
            <person name="Garbe J."/>
        </authorList>
    </citation>
    <scope>NUCLEOTIDE SEQUENCE</scope>
    <source>
        <strain evidence="11">Duluth1</strain>
        <tissue evidence="11">Whole animal</tissue>
    </source>
</reference>
<evidence type="ECO:0000256" key="6">
    <source>
        <dbReference type="ARBA" id="ARBA00022741"/>
    </source>
</evidence>
<evidence type="ECO:0000259" key="9">
    <source>
        <dbReference type="Pfam" id="PF03281"/>
    </source>
</evidence>
<protein>
    <recommendedName>
        <fullName evidence="13">Mab-21-like nucleotidyltransferase domain-containing protein</fullName>
    </recommendedName>
</protein>
<evidence type="ECO:0000256" key="5">
    <source>
        <dbReference type="ARBA" id="ARBA00022723"/>
    </source>
</evidence>
<keyword evidence="8" id="KW-0460">Magnesium</keyword>
<evidence type="ECO:0000259" key="10">
    <source>
        <dbReference type="Pfam" id="PF20266"/>
    </source>
</evidence>
<comment type="similarity">
    <text evidence="2">Belongs to the mab-21 family.</text>
</comment>
<keyword evidence="7" id="KW-0067">ATP-binding</keyword>
<evidence type="ECO:0000256" key="2">
    <source>
        <dbReference type="ARBA" id="ARBA00008307"/>
    </source>
</evidence>
<feature type="domain" description="Mab-21-like nucleotidyltransferase" evidence="9">
    <location>
        <begin position="144"/>
        <end position="228"/>
    </location>
</feature>
<sequence length="432" mass="50010">MNWLGYGSDIRQARRDAYRESGRLRTKWWQGLALILVSGSKGEGLSCYLESDTDVMMVNNTVICLEESVKSSNSVPRVMTVLRSCRRASYPGHCRMFLERRGTMIPSGVENALCDDGNGREIFSSDLYINSTSDFKVLGAAKHERAGPSIPVTIKGVFHVDLVHALRYFCPSILERWESRLRFWPPPDVVQKVQSQGAFLTPVGFKGSACKYNEWRMCFNIGEKELVNNLNDTQVKLYVLLKMVIKDVLKPCHKEVTSYTVKNIVFWIAERNPNIWFNERRLFYWLYEGLGALKVALATKELAYYMIPERNLMAACGLEYEQQSSWISTITDMINEGPKLILRLPKIRQALLPHPEPIRWFSARRMELEMLELMIVNRGLFLRNKRLADETDIMLQAMKMRKFEICREVVMRMSMEGSRNNVESDVWKNMLK</sequence>
<evidence type="ECO:0000313" key="12">
    <source>
        <dbReference type="Proteomes" id="UP000828390"/>
    </source>
</evidence>
<proteinExistence type="inferred from homology"/>
<dbReference type="GO" id="GO:0016779">
    <property type="term" value="F:nucleotidyltransferase activity"/>
    <property type="evidence" value="ECO:0007669"/>
    <property type="project" value="UniProtKB-KW"/>
</dbReference>
<dbReference type="Gene3D" id="1.10.1410.40">
    <property type="match status" value="1"/>
</dbReference>
<dbReference type="InterPro" id="IPR046903">
    <property type="entry name" value="Mab-21-like_nuc_Trfase"/>
</dbReference>
<dbReference type="PANTHER" id="PTHR10656:SF42">
    <property type="entry name" value="CYCLIC GMP-AMP SYNTHASE-LIKE PROTEIN-RELATED"/>
    <property type="match status" value="1"/>
</dbReference>
<evidence type="ECO:0000256" key="4">
    <source>
        <dbReference type="ARBA" id="ARBA00022695"/>
    </source>
</evidence>
<keyword evidence="12" id="KW-1185">Reference proteome</keyword>
<feature type="domain" description="Mab-21-like HhH/H2TH-like" evidence="10">
    <location>
        <begin position="250"/>
        <end position="316"/>
    </location>
</feature>
<gene>
    <name evidence="11" type="ORF">DPMN_117633</name>
</gene>
<keyword evidence="4" id="KW-0548">Nucleotidyltransferase</keyword>
<dbReference type="Proteomes" id="UP000828390">
    <property type="component" value="Unassembled WGS sequence"/>
</dbReference>
<dbReference type="Pfam" id="PF03281">
    <property type="entry name" value="Mab-21"/>
    <property type="match status" value="1"/>
</dbReference>
<evidence type="ECO:0000256" key="8">
    <source>
        <dbReference type="ARBA" id="ARBA00022842"/>
    </source>
</evidence>
<name>A0A9D4JMS3_DREPO</name>
<reference evidence="11" key="1">
    <citation type="journal article" date="2019" name="bioRxiv">
        <title>The Genome of the Zebra Mussel, Dreissena polymorpha: A Resource for Invasive Species Research.</title>
        <authorList>
            <person name="McCartney M.A."/>
            <person name="Auch B."/>
            <person name="Kono T."/>
            <person name="Mallez S."/>
            <person name="Zhang Y."/>
            <person name="Obille A."/>
            <person name="Becker A."/>
            <person name="Abrahante J.E."/>
            <person name="Garbe J."/>
            <person name="Badalamenti J.P."/>
            <person name="Herman A."/>
            <person name="Mangelson H."/>
            <person name="Liachko I."/>
            <person name="Sullivan S."/>
            <person name="Sone E.D."/>
            <person name="Koren S."/>
            <person name="Silverstein K.A.T."/>
            <person name="Beckman K.B."/>
            <person name="Gohl D.M."/>
        </authorList>
    </citation>
    <scope>NUCLEOTIDE SEQUENCE</scope>
    <source>
        <strain evidence="11">Duluth1</strain>
        <tissue evidence="11">Whole animal</tissue>
    </source>
</reference>
<organism evidence="11 12">
    <name type="scientific">Dreissena polymorpha</name>
    <name type="common">Zebra mussel</name>
    <name type="synonym">Mytilus polymorpha</name>
    <dbReference type="NCBI Taxonomy" id="45954"/>
    <lineage>
        <taxon>Eukaryota</taxon>
        <taxon>Metazoa</taxon>
        <taxon>Spiralia</taxon>
        <taxon>Lophotrochozoa</taxon>
        <taxon>Mollusca</taxon>
        <taxon>Bivalvia</taxon>
        <taxon>Autobranchia</taxon>
        <taxon>Heteroconchia</taxon>
        <taxon>Euheterodonta</taxon>
        <taxon>Imparidentia</taxon>
        <taxon>Neoheterodontei</taxon>
        <taxon>Myida</taxon>
        <taxon>Dreissenoidea</taxon>
        <taxon>Dreissenidae</taxon>
        <taxon>Dreissena</taxon>
    </lineage>
</organism>
<dbReference type="GO" id="GO:0046872">
    <property type="term" value="F:metal ion binding"/>
    <property type="evidence" value="ECO:0007669"/>
    <property type="project" value="UniProtKB-KW"/>
</dbReference>
<evidence type="ECO:0000313" key="11">
    <source>
        <dbReference type="EMBL" id="KAH3816124.1"/>
    </source>
</evidence>
<evidence type="ECO:0000256" key="7">
    <source>
        <dbReference type="ARBA" id="ARBA00022840"/>
    </source>
</evidence>
<dbReference type="AlphaFoldDB" id="A0A9D4JMS3"/>
<evidence type="ECO:0008006" key="13">
    <source>
        <dbReference type="Google" id="ProtNLM"/>
    </source>
</evidence>
<dbReference type="InterPro" id="IPR046906">
    <property type="entry name" value="Mab-21_HhH/H2TH-like"/>
</dbReference>
<comment type="cofactor">
    <cofactor evidence="1">
        <name>Mg(2+)</name>
        <dbReference type="ChEBI" id="CHEBI:18420"/>
    </cofactor>
</comment>
<dbReference type="Pfam" id="PF20266">
    <property type="entry name" value="Mab-21_C"/>
    <property type="match status" value="1"/>
</dbReference>
<dbReference type="SMART" id="SM01265">
    <property type="entry name" value="Mab-21"/>
    <property type="match status" value="1"/>
</dbReference>
<dbReference type="InterPro" id="IPR024810">
    <property type="entry name" value="MAB21L/cGLR"/>
</dbReference>
<keyword evidence="5" id="KW-0479">Metal-binding</keyword>
<dbReference type="EMBL" id="JAIWYP010000005">
    <property type="protein sequence ID" value="KAH3816124.1"/>
    <property type="molecule type" value="Genomic_DNA"/>
</dbReference>
<evidence type="ECO:0000256" key="3">
    <source>
        <dbReference type="ARBA" id="ARBA00022679"/>
    </source>
</evidence>
<dbReference type="PANTHER" id="PTHR10656">
    <property type="entry name" value="CELL FATE DETERMINING PROTEIN MAB21-RELATED"/>
    <property type="match status" value="1"/>
</dbReference>
<dbReference type="GO" id="GO:0005524">
    <property type="term" value="F:ATP binding"/>
    <property type="evidence" value="ECO:0007669"/>
    <property type="project" value="UniProtKB-KW"/>
</dbReference>
<keyword evidence="6" id="KW-0547">Nucleotide-binding</keyword>
<evidence type="ECO:0000256" key="1">
    <source>
        <dbReference type="ARBA" id="ARBA00001946"/>
    </source>
</evidence>
<accession>A0A9D4JMS3</accession>
<comment type="caution">
    <text evidence="11">The sequence shown here is derived from an EMBL/GenBank/DDBJ whole genome shotgun (WGS) entry which is preliminary data.</text>
</comment>
<keyword evidence="3" id="KW-0808">Transferase</keyword>